<keyword evidence="9" id="KW-0547">Nucleotide-binding</keyword>
<evidence type="ECO:0000256" key="4">
    <source>
        <dbReference type="ARBA" id="ARBA00022694"/>
    </source>
</evidence>
<keyword evidence="12" id="KW-1185">Reference proteome</keyword>
<comment type="function">
    <text evidence="7">Catalyzes the synthesis of 5,6-dihydrouridine (D), a modified base found in the D-loop of most tRNAs, via the reduction of the C5-C6 double bond in target uridines.</text>
</comment>
<dbReference type="PIRSF" id="PIRSF006621">
    <property type="entry name" value="Dus"/>
    <property type="match status" value="1"/>
</dbReference>
<keyword evidence="5" id="KW-0521">NADP</keyword>
<dbReference type="Proteomes" id="UP000054725">
    <property type="component" value="Unassembled WGS sequence"/>
</dbReference>
<dbReference type="InterPro" id="IPR018517">
    <property type="entry name" value="tRNA_hU_synthase_CS"/>
</dbReference>
<comment type="caution">
    <text evidence="11">The sequence shown here is derived from an EMBL/GenBank/DDBJ whole genome shotgun (WGS) entry which is preliminary data.</text>
</comment>
<gene>
    <name evidence="11" type="ORF">Lnau_2050</name>
</gene>
<dbReference type="EC" id="1.3.1.-" evidence="7"/>
<reference evidence="11 12" key="1">
    <citation type="submission" date="2015-11" db="EMBL/GenBank/DDBJ databases">
        <title>Genomic analysis of 38 Legionella species identifies large and diverse effector repertoires.</title>
        <authorList>
            <person name="Burstein D."/>
            <person name="Amaro F."/>
            <person name="Zusman T."/>
            <person name="Lifshitz Z."/>
            <person name="Cohen O."/>
            <person name="Gilbert J.A."/>
            <person name="Pupko T."/>
            <person name="Shuman H.A."/>
            <person name="Segal G."/>
        </authorList>
    </citation>
    <scope>NUCLEOTIDE SEQUENCE [LARGE SCALE GENOMIC DNA]</scope>
    <source>
        <strain evidence="11 12">ATCC 49506</strain>
    </source>
</reference>
<evidence type="ECO:0000256" key="3">
    <source>
        <dbReference type="ARBA" id="ARBA00022643"/>
    </source>
</evidence>
<evidence type="ECO:0000256" key="6">
    <source>
        <dbReference type="ARBA" id="ARBA00023002"/>
    </source>
</evidence>
<evidence type="ECO:0000256" key="7">
    <source>
        <dbReference type="PIRNR" id="PIRNR006621"/>
    </source>
</evidence>
<dbReference type="PROSITE" id="PS01136">
    <property type="entry name" value="UPF0034"/>
    <property type="match status" value="1"/>
</dbReference>
<feature type="active site" description="Proton donor" evidence="8">
    <location>
        <position position="109"/>
    </location>
</feature>
<comment type="similarity">
    <text evidence="7">Belongs to the dus family.</text>
</comment>
<dbReference type="GO" id="GO:0003723">
    <property type="term" value="F:RNA binding"/>
    <property type="evidence" value="ECO:0007669"/>
    <property type="project" value="TreeGrafter"/>
</dbReference>
<sequence>MHSFFNSPLSIGSLNLAHRLIQGPLAGFSCAPFRTLFAQFIPPAYCVSEMISAHDVIHKHALHSRYLHRAADEGLLCYQIAGTNPVIMAQAAARLETIGADLIDINCGCPKTKIRKKGAGSALLEKPEELLRIVSAVRKSIKIPLTVKLRILGSESDFKLAKTIEEAGADALIIHGRRWTEDYDQANNWEQIAQIKQQVVTIPVIANGDISEHQSLQKALNQTHCDAFMISRAGTGKPWLYQALLKQETLQISTNGLISLFIQHLQGLADLENEYKALLQSKSLVRYYFRNQLNANQLQVFYRLDQLEQIEPWLRSTLD</sequence>
<feature type="binding site" evidence="9">
    <location>
        <position position="175"/>
    </location>
    <ligand>
        <name>FMN</name>
        <dbReference type="ChEBI" id="CHEBI:58210"/>
    </ligand>
</feature>
<keyword evidence="4 7" id="KW-0819">tRNA processing</keyword>
<comment type="cofactor">
    <cofactor evidence="1 7 9">
        <name>FMN</name>
        <dbReference type="ChEBI" id="CHEBI:58210"/>
    </cofactor>
</comment>
<dbReference type="STRING" id="45070.Lnau_2050"/>
<keyword evidence="6 7" id="KW-0560">Oxidoreductase</keyword>
<dbReference type="GO" id="GO:0017150">
    <property type="term" value="F:tRNA dihydrouridine synthase activity"/>
    <property type="evidence" value="ECO:0007669"/>
    <property type="project" value="InterPro"/>
</dbReference>
<evidence type="ECO:0000313" key="11">
    <source>
        <dbReference type="EMBL" id="KTD34080.1"/>
    </source>
</evidence>
<evidence type="ECO:0000256" key="5">
    <source>
        <dbReference type="ARBA" id="ARBA00022857"/>
    </source>
</evidence>
<dbReference type="InterPro" id="IPR013785">
    <property type="entry name" value="Aldolase_TIM"/>
</dbReference>
<evidence type="ECO:0000256" key="9">
    <source>
        <dbReference type="PIRSR" id="PIRSR006621-2"/>
    </source>
</evidence>
<dbReference type="OrthoDB" id="9764501at2"/>
<dbReference type="Gene3D" id="3.20.20.70">
    <property type="entry name" value="Aldolase class I"/>
    <property type="match status" value="1"/>
</dbReference>
<feature type="binding site" evidence="9">
    <location>
        <position position="148"/>
    </location>
    <ligand>
        <name>FMN</name>
        <dbReference type="ChEBI" id="CHEBI:58210"/>
    </ligand>
</feature>
<dbReference type="AlphaFoldDB" id="A0A0W0WP13"/>
<organism evidence="11 12">
    <name type="scientific">Legionella nautarum</name>
    <dbReference type="NCBI Taxonomy" id="45070"/>
    <lineage>
        <taxon>Bacteria</taxon>
        <taxon>Pseudomonadati</taxon>
        <taxon>Pseudomonadota</taxon>
        <taxon>Gammaproteobacteria</taxon>
        <taxon>Legionellales</taxon>
        <taxon>Legionellaceae</taxon>
        <taxon>Legionella</taxon>
    </lineage>
</organism>
<dbReference type="PANTHER" id="PTHR45846:SF1">
    <property type="entry name" value="TRNA-DIHYDROURIDINE(47) SYNTHASE [NAD(P)(+)]-LIKE"/>
    <property type="match status" value="1"/>
</dbReference>
<keyword evidence="3 7" id="KW-0288">FMN</keyword>
<dbReference type="InterPro" id="IPR001269">
    <property type="entry name" value="DUS_fam"/>
</dbReference>
<dbReference type="SUPFAM" id="SSF51395">
    <property type="entry name" value="FMN-linked oxidoreductases"/>
    <property type="match status" value="1"/>
</dbReference>
<feature type="binding site" evidence="9">
    <location>
        <begin position="231"/>
        <end position="232"/>
    </location>
    <ligand>
        <name>FMN</name>
        <dbReference type="ChEBI" id="CHEBI:58210"/>
    </ligand>
</feature>
<protein>
    <recommendedName>
        <fullName evidence="7">tRNA-dihydrouridine synthase</fullName>
        <ecNumber evidence="7">1.3.1.-</ecNumber>
    </recommendedName>
</protein>
<dbReference type="Pfam" id="PF01207">
    <property type="entry name" value="Dus"/>
    <property type="match status" value="1"/>
</dbReference>
<dbReference type="PANTHER" id="PTHR45846">
    <property type="entry name" value="TRNA-DIHYDROURIDINE(47) SYNTHASE [NAD(P)(+)]-LIKE"/>
    <property type="match status" value="1"/>
</dbReference>
<dbReference type="GO" id="GO:0050660">
    <property type="term" value="F:flavin adenine dinucleotide binding"/>
    <property type="evidence" value="ECO:0007669"/>
    <property type="project" value="InterPro"/>
</dbReference>
<evidence type="ECO:0000256" key="8">
    <source>
        <dbReference type="PIRSR" id="PIRSR006621-1"/>
    </source>
</evidence>
<dbReference type="PATRIC" id="fig|45070.6.peg.2162"/>
<evidence type="ECO:0000256" key="2">
    <source>
        <dbReference type="ARBA" id="ARBA00022630"/>
    </source>
</evidence>
<dbReference type="RefSeq" id="WP_058505064.1">
    <property type="nucleotide sequence ID" value="NZ_CAAAIF010000018.1"/>
</dbReference>
<name>A0A0W0WP13_9GAMM</name>
<proteinExistence type="inferred from homology"/>
<dbReference type="InterPro" id="IPR035587">
    <property type="entry name" value="DUS-like_FMN-bd"/>
</dbReference>
<feature type="binding site" evidence="9">
    <location>
        <position position="79"/>
    </location>
    <ligand>
        <name>FMN</name>
        <dbReference type="ChEBI" id="CHEBI:58210"/>
    </ligand>
</feature>
<dbReference type="EMBL" id="LNYO01000019">
    <property type="protein sequence ID" value="KTD34080.1"/>
    <property type="molecule type" value="Genomic_DNA"/>
</dbReference>
<evidence type="ECO:0000313" key="12">
    <source>
        <dbReference type="Proteomes" id="UP000054725"/>
    </source>
</evidence>
<evidence type="ECO:0000259" key="10">
    <source>
        <dbReference type="Pfam" id="PF01207"/>
    </source>
</evidence>
<feature type="domain" description="DUS-like FMN-binding" evidence="10">
    <location>
        <begin position="23"/>
        <end position="297"/>
    </location>
</feature>
<dbReference type="CDD" id="cd02801">
    <property type="entry name" value="DUS_like_FMN"/>
    <property type="match status" value="1"/>
</dbReference>
<accession>A0A0W0WP13</accession>
<evidence type="ECO:0000256" key="1">
    <source>
        <dbReference type="ARBA" id="ARBA00001917"/>
    </source>
</evidence>
<keyword evidence="2 7" id="KW-0285">Flavoprotein</keyword>